<dbReference type="STRING" id="1123402.SAMN02583745_02162"/>
<reference evidence="2" key="1">
    <citation type="submission" date="2016-10" db="EMBL/GenBank/DDBJ databases">
        <authorList>
            <person name="Varghese N."/>
            <person name="Submissions S."/>
        </authorList>
    </citation>
    <scope>NUCLEOTIDE SEQUENCE [LARGE SCALE GENOMIC DNA]</scope>
    <source>
        <strain evidence="2">DSM 18579</strain>
    </source>
</reference>
<sequence>MLLGLISYKGYNNKVEKAIYIKLKHCLSQLAFFIIIFFTLSAKGEQLVYESNYDFNIFRESLPFVDLENDTRINLLLLISIDKNLDVINSTQNIHLTKRLDNNFILKPKLLTENKAHALFNDYDLHLSAYHQISERIEFYDELVRQIFQDSDITPSEKILISYLVPIFYLNKCTNFQNTLAQTSHSKVMTEYSNLLIAINYFRCSNYTPAYEKFKFIETGNQLVDEYSSYMSARSANKSLEMSLFNQKNIRSKLSYYPLADKLLGIQSHFLNLIRSQFILLDSIEHYSNTYPEGQFQMHILNYKLSYNRLLRNNFLSSLSNLNVQYQKVETYENALDWVGRVNADYLAFNQYHILETLPELNAANTLRMIRDYKKHVKNSTFERELIVTRVMQTVDILKQQDKTDLANLVDITAFWALEGNAYKVIDAIDKLDLSIDEKSDFINFSLWVLKADAYEKINLFQESQLLWERLLKNELTPAQSFYAQVRLVDSVLAQKKNRIEDLNFILKTASVTIPEIRQTLLRALDNQTLMTYAFLTGIVNQDKAELERIYIALIDNNLAQRNWEFLRANQALLSQSAHWSTPLEERLHLLNRWLILQIEDNTNPNPLYFYTGCGTLGGMIDKLILSQGQNPKALFCSLGYLMTSDSLQSKVLVKKKSFRYVNNLSFTPINSLLLEIFNNVNSSESEKKLALSTLIYCNSDGYKRYEYKGRCESHAIDKKTRQSWIDFYEQYFGERIY</sequence>
<organism evidence="1 2">
    <name type="scientific">Thorsellia anophelis DSM 18579</name>
    <dbReference type="NCBI Taxonomy" id="1123402"/>
    <lineage>
        <taxon>Bacteria</taxon>
        <taxon>Pseudomonadati</taxon>
        <taxon>Pseudomonadota</taxon>
        <taxon>Gammaproteobacteria</taxon>
        <taxon>Enterobacterales</taxon>
        <taxon>Thorselliaceae</taxon>
        <taxon>Thorsellia</taxon>
    </lineage>
</organism>
<evidence type="ECO:0000313" key="1">
    <source>
        <dbReference type="EMBL" id="SET36989.1"/>
    </source>
</evidence>
<evidence type="ECO:0000313" key="2">
    <source>
        <dbReference type="Proteomes" id="UP000242642"/>
    </source>
</evidence>
<dbReference type="EMBL" id="FOHV01000020">
    <property type="protein sequence ID" value="SET36989.1"/>
    <property type="molecule type" value="Genomic_DNA"/>
</dbReference>
<gene>
    <name evidence="1" type="ORF">SAMN02583745_02162</name>
</gene>
<dbReference type="Proteomes" id="UP000242642">
    <property type="component" value="Unassembled WGS sequence"/>
</dbReference>
<accession>A0A1I0DWS9</accession>
<proteinExistence type="predicted"/>
<dbReference type="AlphaFoldDB" id="A0A1I0DWS9"/>
<keyword evidence="2" id="KW-1185">Reference proteome</keyword>
<protein>
    <submittedName>
        <fullName evidence="1">Uncharacterized protein</fullName>
    </submittedName>
</protein>
<name>A0A1I0DWS9_9GAMM</name>